<evidence type="ECO:0000313" key="2">
    <source>
        <dbReference type="Proteomes" id="UP001190700"/>
    </source>
</evidence>
<dbReference type="AlphaFoldDB" id="A0AAE0FXI9"/>
<comment type="caution">
    <text evidence="1">The sequence shown here is derived from an EMBL/GenBank/DDBJ whole genome shotgun (WGS) entry which is preliminary data.</text>
</comment>
<dbReference type="Proteomes" id="UP001190700">
    <property type="component" value="Unassembled WGS sequence"/>
</dbReference>
<evidence type="ECO:0000313" key="1">
    <source>
        <dbReference type="EMBL" id="KAK3267141.1"/>
    </source>
</evidence>
<accession>A0AAE0FXI9</accession>
<protein>
    <submittedName>
        <fullName evidence="1">Uncharacterized protein</fullName>
    </submittedName>
</protein>
<name>A0AAE0FXI9_9CHLO</name>
<dbReference type="EMBL" id="LGRX02012598">
    <property type="protein sequence ID" value="KAK3267141.1"/>
    <property type="molecule type" value="Genomic_DNA"/>
</dbReference>
<sequence length="411" mass="46716">MCVQGFPYADPPAVFLHDVETTWLDEHHVLTLAQPVESEMSEEQMHVASAMLFLRTAAVVLTLESIIDEHLRLHQRYYTIVAKCVTWWKAKSQGKKVDQSYAAVVREWTPFLPKPDSPMPDPETIWAIAQKGMEMSKVHVDEAIAEKELVLAYVPTEGELDDFIKAVKKTKVMHAAHLFSTEPTAVPKAGSVILPSYGQRYTVYIEWEDSKKMLSVVKVGERSVDMKEKFDLVKGHYDVTMQDLVRAHHGNMTLPAEPYLAPAMLLRDLESWTQFLHNDLSADASRLPRPEPDHPESLTWSAGLVFDEQYYTELLPESEQSMFWRRHYDDEREQHFWGFQLPDARHGYPTSTPFKSVLVGGPTGSINMWPADRTAHRGISPQVCIPGGQPSLVRPKQMSVVMYSAIDHCTT</sequence>
<reference evidence="1 2" key="1">
    <citation type="journal article" date="2015" name="Genome Biol. Evol.">
        <title>Comparative Genomics of a Bacterivorous Green Alga Reveals Evolutionary Causalities and Consequences of Phago-Mixotrophic Mode of Nutrition.</title>
        <authorList>
            <person name="Burns J.A."/>
            <person name="Paasch A."/>
            <person name="Narechania A."/>
            <person name="Kim E."/>
        </authorList>
    </citation>
    <scope>NUCLEOTIDE SEQUENCE [LARGE SCALE GENOMIC DNA]</scope>
    <source>
        <strain evidence="1 2">PLY_AMNH</strain>
    </source>
</reference>
<proteinExistence type="predicted"/>
<gene>
    <name evidence="1" type="ORF">CYMTET_24284</name>
</gene>
<keyword evidence="2" id="KW-1185">Reference proteome</keyword>
<organism evidence="1 2">
    <name type="scientific">Cymbomonas tetramitiformis</name>
    <dbReference type="NCBI Taxonomy" id="36881"/>
    <lineage>
        <taxon>Eukaryota</taxon>
        <taxon>Viridiplantae</taxon>
        <taxon>Chlorophyta</taxon>
        <taxon>Pyramimonadophyceae</taxon>
        <taxon>Pyramimonadales</taxon>
        <taxon>Pyramimonadaceae</taxon>
        <taxon>Cymbomonas</taxon>
    </lineage>
</organism>